<dbReference type="SUPFAM" id="SSF52151">
    <property type="entry name" value="FabD/lysophospholipase-like"/>
    <property type="match status" value="1"/>
</dbReference>
<evidence type="ECO:0000313" key="1">
    <source>
        <dbReference type="EMBL" id="SVE05402.1"/>
    </source>
</evidence>
<dbReference type="InterPro" id="IPR001227">
    <property type="entry name" value="Ac_transferase_dom_sf"/>
</dbReference>
<organism evidence="1">
    <name type="scientific">marine metagenome</name>
    <dbReference type="NCBI Taxonomy" id="408172"/>
    <lineage>
        <taxon>unclassified sequences</taxon>
        <taxon>metagenomes</taxon>
        <taxon>ecological metagenomes</taxon>
    </lineage>
</organism>
<gene>
    <name evidence="1" type="ORF">METZ01_LOCUS458256</name>
</gene>
<dbReference type="AlphaFoldDB" id="A0A383ACI0"/>
<evidence type="ECO:0008006" key="2">
    <source>
        <dbReference type="Google" id="ProtNLM"/>
    </source>
</evidence>
<feature type="non-terminal residue" evidence="1">
    <location>
        <position position="73"/>
    </location>
</feature>
<proteinExistence type="predicted"/>
<dbReference type="EMBL" id="UINC01190988">
    <property type="protein sequence ID" value="SVE05402.1"/>
    <property type="molecule type" value="Genomic_DNA"/>
</dbReference>
<feature type="non-terminal residue" evidence="1">
    <location>
        <position position="1"/>
    </location>
</feature>
<protein>
    <recommendedName>
        <fullName evidence="2">Malonyl-CoA:ACP transacylase (MAT) domain-containing protein</fullName>
    </recommendedName>
</protein>
<sequence>MGLDLFNSHEETLIEKFEMIMGWSLKDACEFASENELKKTIIAQPSIFALSYSYGLEAIKKYGKPSALAGHSL</sequence>
<accession>A0A383ACI0</accession>
<name>A0A383ACI0_9ZZZZ</name>
<dbReference type="Gene3D" id="3.40.366.10">
    <property type="entry name" value="Malonyl-Coenzyme A Acyl Carrier Protein, domain 2"/>
    <property type="match status" value="1"/>
</dbReference>
<dbReference type="InterPro" id="IPR016035">
    <property type="entry name" value="Acyl_Trfase/lysoPLipase"/>
</dbReference>
<dbReference type="GO" id="GO:0016740">
    <property type="term" value="F:transferase activity"/>
    <property type="evidence" value="ECO:0007669"/>
    <property type="project" value="InterPro"/>
</dbReference>
<reference evidence="1" key="1">
    <citation type="submission" date="2018-05" db="EMBL/GenBank/DDBJ databases">
        <authorList>
            <person name="Lanie J.A."/>
            <person name="Ng W.-L."/>
            <person name="Kazmierczak K.M."/>
            <person name="Andrzejewski T.M."/>
            <person name="Davidsen T.M."/>
            <person name="Wayne K.J."/>
            <person name="Tettelin H."/>
            <person name="Glass J.I."/>
            <person name="Rusch D."/>
            <person name="Podicherti R."/>
            <person name="Tsui H.-C.T."/>
            <person name="Winkler M.E."/>
        </authorList>
    </citation>
    <scope>NUCLEOTIDE SEQUENCE</scope>
</reference>